<proteinExistence type="predicted"/>
<evidence type="ECO:0000313" key="2">
    <source>
        <dbReference type="Proteomes" id="UP000199516"/>
    </source>
</evidence>
<accession>A0A1I2FAD1</accession>
<name>A0A1I2FAD1_9BACI</name>
<keyword evidence="2" id="KW-1185">Reference proteome</keyword>
<organism evidence="1 2">
    <name type="scientific">Alteribacillus iranensis</name>
    <dbReference type="NCBI Taxonomy" id="930128"/>
    <lineage>
        <taxon>Bacteria</taxon>
        <taxon>Bacillati</taxon>
        <taxon>Bacillota</taxon>
        <taxon>Bacilli</taxon>
        <taxon>Bacillales</taxon>
        <taxon>Bacillaceae</taxon>
        <taxon>Alteribacillus</taxon>
    </lineage>
</organism>
<gene>
    <name evidence="1" type="ORF">SAMN05192532_11013</name>
</gene>
<evidence type="ECO:0000313" key="1">
    <source>
        <dbReference type="EMBL" id="SFF01879.1"/>
    </source>
</evidence>
<reference evidence="1 2" key="1">
    <citation type="submission" date="2016-10" db="EMBL/GenBank/DDBJ databases">
        <authorList>
            <person name="de Groot N.N."/>
        </authorList>
    </citation>
    <scope>NUCLEOTIDE SEQUENCE [LARGE SCALE GENOMIC DNA]</scope>
    <source>
        <strain evidence="1 2">DSM 23995</strain>
    </source>
</reference>
<dbReference type="EMBL" id="FONT01000010">
    <property type="protein sequence ID" value="SFF01879.1"/>
    <property type="molecule type" value="Genomic_DNA"/>
</dbReference>
<sequence>MHKQKYYVNLHPLSMDDISPVKIPDSSLIQYEIEVTPTELEEMEYILEETQAHDLELHNLFTFEHYNQDATDVDSKEVQYGMNRIFEKIYEYGTPETKGQLDEMGVMDLSPNRSPKH</sequence>
<protein>
    <submittedName>
        <fullName evidence="1">Uncharacterized protein</fullName>
    </submittedName>
</protein>
<dbReference type="Proteomes" id="UP000199516">
    <property type="component" value="Unassembled WGS sequence"/>
</dbReference>
<dbReference type="OrthoDB" id="2706506at2"/>
<dbReference type="AlphaFoldDB" id="A0A1I2FAD1"/>
<dbReference type="RefSeq" id="WP_091663829.1">
    <property type="nucleotide sequence ID" value="NZ_FONT01000010.1"/>
</dbReference>